<keyword evidence="2" id="KW-0521">NADP</keyword>
<dbReference type="Pfam" id="PF00248">
    <property type="entry name" value="Aldo_ket_red"/>
    <property type="match status" value="1"/>
</dbReference>
<dbReference type="FunFam" id="3.20.20.100:FF:000002">
    <property type="entry name" value="2,5-diketo-D-gluconic acid reductase A"/>
    <property type="match status" value="1"/>
</dbReference>
<dbReference type="GO" id="GO:0016616">
    <property type="term" value="F:oxidoreductase activity, acting on the CH-OH group of donors, NAD or NADP as acceptor"/>
    <property type="evidence" value="ECO:0007669"/>
    <property type="project" value="UniProtKB-ARBA"/>
</dbReference>
<evidence type="ECO:0000256" key="2">
    <source>
        <dbReference type="ARBA" id="ARBA00022857"/>
    </source>
</evidence>
<comment type="similarity">
    <text evidence="1">Belongs to the aldo/keto reductase family.</text>
</comment>
<dbReference type="PROSITE" id="PS00063">
    <property type="entry name" value="ALDOKETO_REDUCTASE_3"/>
    <property type="match status" value="1"/>
</dbReference>
<reference evidence="10" key="1">
    <citation type="submission" date="2016-09" db="EMBL/GenBank/DDBJ databases">
        <authorList>
            <person name="Varghese N."/>
            <person name="Submissions S."/>
        </authorList>
    </citation>
    <scope>NUCLEOTIDE SEQUENCE [LARGE SCALE GENOMIC DNA]</scope>
    <source>
        <strain evidence="10">JS23</strain>
    </source>
</reference>
<dbReference type="AlphaFoldDB" id="A0A1H2PII7"/>
<evidence type="ECO:0000313" key="10">
    <source>
        <dbReference type="Proteomes" id="UP000243719"/>
    </source>
</evidence>
<dbReference type="InterPro" id="IPR036812">
    <property type="entry name" value="NAD(P)_OxRdtase_dom_sf"/>
</dbReference>
<evidence type="ECO:0000256" key="6">
    <source>
        <dbReference type="PIRSR" id="PIRSR000097-2"/>
    </source>
</evidence>
<dbReference type="PANTHER" id="PTHR43827:SF3">
    <property type="entry name" value="NADP-DEPENDENT OXIDOREDUCTASE DOMAIN-CONTAINING PROTEIN"/>
    <property type="match status" value="1"/>
</dbReference>
<evidence type="ECO:0000256" key="5">
    <source>
        <dbReference type="PIRSR" id="PIRSR000097-1"/>
    </source>
</evidence>
<feature type="active site" description="Proton donor" evidence="5">
    <location>
        <position position="51"/>
    </location>
</feature>
<comment type="catalytic activity">
    <reaction evidence="4">
        <text>hydroxyacetone + NADP(+) = methylglyoxal + NADPH + H(+)</text>
        <dbReference type="Rhea" id="RHEA:27986"/>
        <dbReference type="ChEBI" id="CHEBI:15378"/>
        <dbReference type="ChEBI" id="CHEBI:17158"/>
        <dbReference type="ChEBI" id="CHEBI:27957"/>
        <dbReference type="ChEBI" id="CHEBI:57783"/>
        <dbReference type="ChEBI" id="CHEBI:58349"/>
    </reaction>
</comment>
<organism evidence="9 10">
    <name type="scientific">Chitinasiproducens palmae</name>
    <dbReference type="NCBI Taxonomy" id="1770053"/>
    <lineage>
        <taxon>Bacteria</taxon>
        <taxon>Pseudomonadati</taxon>
        <taxon>Pseudomonadota</taxon>
        <taxon>Betaproteobacteria</taxon>
        <taxon>Burkholderiales</taxon>
        <taxon>Burkholderiaceae</taxon>
        <taxon>Chitinasiproducens</taxon>
    </lineage>
</organism>
<proteinExistence type="inferred from homology"/>
<feature type="binding site" evidence="6">
    <location>
        <position position="109"/>
    </location>
    <ligand>
        <name>substrate</name>
    </ligand>
</feature>
<dbReference type="PIRSF" id="PIRSF000097">
    <property type="entry name" value="AKR"/>
    <property type="match status" value="1"/>
</dbReference>
<evidence type="ECO:0000256" key="7">
    <source>
        <dbReference type="PIRSR" id="PIRSR000097-3"/>
    </source>
</evidence>
<name>A0A1H2PII7_9BURK</name>
<dbReference type="EMBL" id="FNLO01000001">
    <property type="protein sequence ID" value="SDV46098.1"/>
    <property type="molecule type" value="Genomic_DNA"/>
</dbReference>
<feature type="domain" description="NADP-dependent oxidoreductase" evidence="8">
    <location>
        <begin position="18"/>
        <end position="261"/>
    </location>
</feature>
<dbReference type="PANTHER" id="PTHR43827">
    <property type="entry name" value="2,5-DIKETO-D-GLUCONIC ACID REDUCTASE"/>
    <property type="match status" value="1"/>
</dbReference>
<dbReference type="PROSITE" id="PS00062">
    <property type="entry name" value="ALDOKETO_REDUCTASE_2"/>
    <property type="match status" value="1"/>
</dbReference>
<accession>A0A1H2PII7</accession>
<keyword evidence="3" id="KW-0560">Oxidoreductase</keyword>
<gene>
    <name evidence="9" type="ORF">SAMN05216551_10174</name>
</gene>
<evidence type="ECO:0000256" key="1">
    <source>
        <dbReference type="ARBA" id="ARBA00007905"/>
    </source>
</evidence>
<dbReference type="PROSITE" id="PS00798">
    <property type="entry name" value="ALDOKETO_REDUCTASE_1"/>
    <property type="match status" value="1"/>
</dbReference>
<evidence type="ECO:0000256" key="3">
    <source>
        <dbReference type="ARBA" id="ARBA00023002"/>
    </source>
</evidence>
<dbReference type="InterPro" id="IPR020471">
    <property type="entry name" value="AKR"/>
</dbReference>
<protein>
    <submittedName>
        <fullName evidence="9">Aldo/keto reductase</fullName>
    </submittedName>
</protein>
<sequence>MTGIPTLRLNDDRAFPQLGLGVWRASNEEVGDAIAVALDAGYRSIDTAAIYGNEEGVGRGIAAANVPRDTLFVTTKVWNDRQGHDETLAACDESLHRLGLDYVDLYLIHWPVPSKDRFVETWRALIALRDAGKARSIGVSNFTETQLQRLIDETGVVPAVNQIELNPLMQQPALRAFHRAHGIITECWSPLTRGKAFEDPVLTRIATRHGKTAAQIILRWHMQHGLVAIPKSVTPARIRENVAVFDFALDDAEMREIDGLDRGQRDGPDPETFAG</sequence>
<dbReference type="InterPro" id="IPR018170">
    <property type="entry name" value="Aldo/ket_reductase_CS"/>
</dbReference>
<dbReference type="RefSeq" id="WP_091903463.1">
    <property type="nucleotide sequence ID" value="NZ_FNLO01000001.1"/>
</dbReference>
<dbReference type="InterPro" id="IPR023210">
    <property type="entry name" value="NADP_OxRdtase_dom"/>
</dbReference>
<evidence type="ECO:0000256" key="4">
    <source>
        <dbReference type="ARBA" id="ARBA00049445"/>
    </source>
</evidence>
<dbReference type="Proteomes" id="UP000243719">
    <property type="component" value="Unassembled WGS sequence"/>
</dbReference>
<dbReference type="Gene3D" id="3.20.20.100">
    <property type="entry name" value="NADP-dependent oxidoreductase domain"/>
    <property type="match status" value="1"/>
</dbReference>
<dbReference type="OrthoDB" id="9804790at2"/>
<keyword evidence="10" id="KW-1185">Reference proteome</keyword>
<dbReference type="SUPFAM" id="SSF51430">
    <property type="entry name" value="NAD(P)-linked oxidoreductase"/>
    <property type="match status" value="1"/>
</dbReference>
<evidence type="ECO:0000313" key="9">
    <source>
        <dbReference type="EMBL" id="SDV46098.1"/>
    </source>
</evidence>
<evidence type="ECO:0000259" key="8">
    <source>
        <dbReference type="Pfam" id="PF00248"/>
    </source>
</evidence>
<dbReference type="PRINTS" id="PR00069">
    <property type="entry name" value="ALDKETRDTASE"/>
</dbReference>
<feature type="site" description="Lowers pKa of active site Tyr" evidence="7">
    <location>
        <position position="76"/>
    </location>
</feature>
<dbReference type="STRING" id="1770053.SAMN05216551_10174"/>